<dbReference type="GO" id="GO:0016853">
    <property type="term" value="F:isomerase activity"/>
    <property type="evidence" value="ECO:0007669"/>
    <property type="project" value="UniProtKB-KW"/>
</dbReference>
<reference evidence="3 4" key="1">
    <citation type="submission" date="2021-12" db="EMBL/GenBank/DDBJ databases">
        <title>Genome sequencing of bacteria with rrn-lacking chromosome and rrn-plasmid.</title>
        <authorList>
            <person name="Anda M."/>
            <person name="Iwasaki W."/>
        </authorList>
    </citation>
    <scope>NUCLEOTIDE SEQUENCE [LARGE SCALE GENOMIC DNA]</scope>
    <source>
        <strain evidence="3 4">NBRC 15940</strain>
    </source>
</reference>
<keyword evidence="4" id="KW-1185">Reference proteome</keyword>
<dbReference type="CDD" id="cd07010">
    <property type="entry name" value="cupin_PMI_type_I_N_bac"/>
    <property type="match status" value="1"/>
</dbReference>
<evidence type="ECO:0000313" key="3">
    <source>
        <dbReference type="EMBL" id="GJM64447.1"/>
    </source>
</evidence>
<evidence type="ECO:0000313" key="4">
    <source>
        <dbReference type="Proteomes" id="UP001310022"/>
    </source>
</evidence>
<accession>A0AAN4W3H8</accession>
<dbReference type="SUPFAM" id="SSF51182">
    <property type="entry name" value="RmlC-like cupins"/>
    <property type="match status" value="1"/>
</dbReference>
<name>A0AAN4W3H8_9BACT</name>
<proteinExistence type="predicted"/>
<evidence type="ECO:0000256" key="2">
    <source>
        <dbReference type="ARBA" id="ARBA00022833"/>
    </source>
</evidence>
<gene>
    <name evidence="3" type="ORF">PEDI_49990</name>
</gene>
<dbReference type="Proteomes" id="UP001310022">
    <property type="component" value="Unassembled WGS sequence"/>
</dbReference>
<sequence length="578" mass="65520">MSNFNLQPSIKVKHQYSCQKGWAEIAAQLAAASARVLVVECYQGVHVENVIAEIEDHLKPALLINSQEAMLEPAQIQQMVQPDVTDDRVFGYLTRLKISAFFDSQKIAALRDQIQQTDGLVVIIGCGATLVMEKWDLLVYADMARWEIQQRMRRHEVDNLGLKNRHISDWMLLYKQGFFVDWRVLDRLKKQLFDKIDYLLDTNNPDQPKMVSYQAVLEGYNQAISQPFSVVPFFDPGPWGGQWMKEVCGLDRAEKNYAWCFNGVPEENSLLLDLGTDKIEIPSINLVFRHPEALLGAPVYGRFGDEFPIRFDFLDTMGGGNLSLQVHPLTQYIQQEFGMHYTQDESYYIMDAKPGAQVYLGLKEGVAPEAFIAALQKAQSDGSTFDDEQFVQTFPANKHDHFLIPAGTVHCQGKDSMVLEISATPYIFTFKLYDWGRVGMDGRPRPINIAHGQEVIQWNRTSDWTRKNLVNQVQQIAEGDGWIEEKTGLHAAEFIETRRHWFSKITHHHTGDSVHVLALVEGEQAIIESPQGQFDPFVLNFAEVVILPAALGAYSIRPYGPAEGKTCCTMKAFVRTQA</sequence>
<dbReference type="InterPro" id="IPR011051">
    <property type="entry name" value="RmlC_Cupin_sf"/>
</dbReference>
<dbReference type="RefSeq" id="WP_338239511.1">
    <property type="nucleotide sequence ID" value="NZ_BQKE01000005.1"/>
</dbReference>
<dbReference type="PANTHER" id="PTHR42742:SF3">
    <property type="entry name" value="FRUCTOKINASE"/>
    <property type="match status" value="1"/>
</dbReference>
<dbReference type="AlphaFoldDB" id="A0AAN4W3H8"/>
<dbReference type="GO" id="GO:0046872">
    <property type="term" value="F:metal ion binding"/>
    <property type="evidence" value="ECO:0007669"/>
    <property type="project" value="UniProtKB-KW"/>
</dbReference>
<keyword evidence="3" id="KW-0413">Isomerase</keyword>
<dbReference type="PANTHER" id="PTHR42742">
    <property type="entry name" value="TRANSCRIPTIONAL REPRESSOR MPRA"/>
    <property type="match status" value="1"/>
</dbReference>
<keyword evidence="2" id="KW-0862">Zinc</keyword>
<comment type="caution">
    <text evidence="3">The sequence shown here is derived from an EMBL/GenBank/DDBJ whole genome shotgun (WGS) entry which is preliminary data.</text>
</comment>
<keyword evidence="1" id="KW-0479">Metal-binding</keyword>
<evidence type="ECO:0000256" key="1">
    <source>
        <dbReference type="ARBA" id="ARBA00022723"/>
    </source>
</evidence>
<dbReference type="EMBL" id="BQKE01000005">
    <property type="protein sequence ID" value="GJM64447.1"/>
    <property type="molecule type" value="Genomic_DNA"/>
</dbReference>
<dbReference type="Gene3D" id="2.60.120.10">
    <property type="entry name" value="Jelly Rolls"/>
    <property type="match status" value="1"/>
</dbReference>
<dbReference type="InterPro" id="IPR051804">
    <property type="entry name" value="Carb_Metab_Reg_Kinase/Isom"/>
</dbReference>
<protein>
    <submittedName>
        <fullName evidence="3">Mannose-6-phosphate isomerase</fullName>
    </submittedName>
</protein>
<organism evidence="3 4">
    <name type="scientific">Persicobacter diffluens</name>
    <dbReference type="NCBI Taxonomy" id="981"/>
    <lineage>
        <taxon>Bacteria</taxon>
        <taxon>Pseudomonadati</taxon>
        <taxon>Bacteroidota</taxon>
        <taxon>Cytophagia</taxon>
        <taxon>Cytophagales</taxon>
        <taxon>Persicobacteraceae</taxon>
        <taxon>Persicobacter</taxon>
    </lineage>
</organism>
<dbReference type="InterPro" id="IPR014710">
    <property type="entry name" value="RmlC-like_jellyroll"/>
</dbReference>